<keyword evidence="1" id="KW-0472">Membrane</keyword>
<organism evidence="3 4">
    <name type="scientific">Budvicia aquatica</name>
    <dbReference type="NCBI Taxonomy" id="82979"/>
    <lineage>
        <taxon>Bacteria</taxon>
        <taxon>Pseudomonadati</taxon>
        <taxon>Pseudomonadota</taxon>
        <taxon>Gammaproteobacteria</taxon>
        <taxon>Enterobacterales</taxon>
        <taxon>Budviciaceae</taxon>
        <taxon>Budvicia</taxon>
    </lineage>
</organism>
<dbReference type="Gene3D" id="2.60.40.1080">
    <property type="match status" value="1"/>
</dbReference>
<name>A0A485A0H5_9GAMM</name>
<proteinExistence type="predicted"/>
<feature type="transmembrane region" description="Helical" evidence="1">
    <location>
        <begin position="12"/>
        <end position="33"/>
    </location>
</feature>
<dbReference type="EMBL" id="CAADJA010000002">
    <property type="protein sequence ID" value="VFS51009.1"/>
    <property type="molecule type" value="Genomic_DNA"/>
</dbReference>
<dbReference type="SUPFAM" id="SSF49373">
    <property type="entry name" value="Invasin/intimin cell-adhesion fragments"/>
    <property type="match status" value="1"/>
</dbReference>
<sequence>MTQDTTGTPRTVLAVLIAVILVGSAVPIGAVVLSDPTGIIHGRAPTAVGDLYAVMPDGTTVVTNNVIVSQTATPSQFTVSSVTTGITPHDADGDTGLTMTPDMSSATLVWKDDLGAVLSGTQLTTALVSNYPGKTMTLEVHAPVTTTSTTGLPTTAGQVPFVTAYMVKVPLAPVPMPATVKVNINSYRFASSTGVPKTAFAGASFDIYMNGTSATGNGAYTWAVNRSHVTVSAVGKVTIKSKPTSSSEAEVTITATENATGKAFKHTFATAAWYVDHGVKTYFTGNVCPAGSTIPTARDLGPASQNPPVSITGLPSLGAHNVSVARGVGGILAEWGGTSTWPRTGYIYRSYNGKGGINLGVLGGNSSFWTSHRAVTTGWNTGGLVNGKVAFNADIRNTRMEVAWSMPDADIIATTYGSTDAVLVCKEVI</sequence>
<dbReference type="AlphaFoldDB" id="A0A485A0H5"/>
<keyword evidence="1" id="KW-1133">Transmembrane helix</keyword>
<dbReference type="InterPro" id="IPR008964">
    <property type="entry name" value="Invasin/intimin_cell_adhesion"/>
</dbReference>
<keyword evidence="1" id="KW-0812">Transmembrane</keyword>
<protein>
    <recommendedName>
        <fullName evidence="2">Invasin domain-containing protein</fullName>
    </recommendedName>
</protein>
<dbReference type="InterPro" id="IPR048658">
    <property type="entry name" value="Invasin_D4"/>
</dbReference>
<feature type="domain" description="Invasin" evidence="2">
    <location>
        <begin position="181"/>
        <end position="257"/>
    </location>
</feature>
<evidence type="ECO:0000313" key="4">
    <source>
        <dbReference type="Proteomes" id="UP000373449"/>
    </source>
</evidence>
<dbReference type="Pfam" id="PF21764">
    <property type="entry name" value="Invasin_D4"/>
    <property type="match status" value="1"/>
</dbReference>
<dbReference type="RefSeq" id="WP_029096144.1">
    <property type="nucleotide sequence ID" value="NZ_CAADJA010000002.1"/>
</dbReference>
<accession>A0A485A0H5</accession>
<reference evidence="3 4" key="1">
    <citation type="submission" date="2019-03" db="EMBL/GenBank/DDBJ databases">
        <authorList>
            <consortium name="Pathogen Informatics"/>
        </authorList>
    </citation>
    <scope>NUCLEOTIDE SEQUENCE [LARGE SCALE GENOMIC DNA]</scope>
    <source>
        <strain evidence="3 4">NCTC12282</strain>
    </source>
</reference>
<dbReference type="Proteomes" id="UP000373449">
    <property type="component" value="Unassembled WGS sequence"/>
</dbReference>
<dbReference type="OrthoDB" id="6594939at2"/>
<gene>
    <name evidence="3" type="ORF">NCTC12282_04797</name>
</gene>
<evidence type="ECO:0000256" key="1">
    <source>
        <dbReference type="SAM" id="Phobius"/>
    </source>
</evidence>
<evidence type="ECO:0000259" key="2">
    <source>
        <dbReference type="Pfam" id="PF21764"/>
    </source>
</evidence>
<evidence type="ECO:0000313" key="3">
    <source>
        <dbReference type="EMBL" id="VFS51009.1"/>
    </source>
</evidence>